<name>A0ABN2B2M1_9ACTN</name>
<dbReference type="SUPFAM" id="SSF56281">
    <property type="entry name" value="Metallo-hydrolase/oxidoreductase"/>
    <property type="match status" value="1"/>
</dbReference>
<protein>
    <submittedName>
        <fullName evidence="3">MBL fold metallo-hydrolase</fullName>
    </submittedName>
</protein>
<keyword evidence="4" id="KW-1185">Reference proteome</keyword>
<dbReference type="InterPro" id="IPR050114">
    <property type="entry name" value="UPF0173_UPF0282_UlaG_hydrolase"/>
</dbReference>
<evidence type="ECO:0000256" key="1">
    <source>
        <dbReference type="ARBA" id="ARBA00022801"/>
    </source>
</evidence>
<evidence type="ECO:0000313" key="4">
    <source>
        <dbReference type="Proteomes" id="UP001501470"/>
    </source>
</evidence>
<comment type="caution">
    <text evidence="3">The sequence shown here is derived from an EMBL/GenBank/DDBJ whole genome shotgun (WGS) entry which is preliminary data.</text>
</comment>
<dbReference type="Pfam" id="PF12706">
    <property type="entry name" value="Lactamase_B_2"/>
    <property type="match status" value="1"/>
</dbReference>
<dbReference type="InterPro" id="IPR036866">
    <property type="entry name" value="RibonucZ/Hydroxyglut_hydro"/>
</dbReference>
<feature type="domain" description="Metallo-beta-lactamase" evidence="2">
    <location>
        <begin position="22"/>
        <end position="222"/>
    </location>
</feature>
<dbReference type="Gene3D" id="3.60.15.10">
    <property type="entry name" value="Ribonuclease Z/Hydroxyacylglutathione hydrolase-like"/>
    <property type="match status" value="1"/>
</dbReference>
<gene>
    <name evidence="3" type="ORF">GCM10009827_058240</name>
</gene>
<organism evidence="3 4">
    <name type="scientific">Dactylosporangium maewongense</name>
    <dbReference type="NCBI Taxonomy" id="634393"/>
    <lineage>
        <taxon>Bacteria</taxon>
        <taxon>Bacillati</taxon>
        <taxon>Actinomycetota</taxon>
        <taxon>Actinomycetes</taxon>
        <taxon>Micromonosporales</taxon>
        <taxon>Micromonosporaceae</taxon>
        <taxon>Dactylosporangium</taxon>
    </lineage>
</organism>
<reference evidence="3 4" key="1">
    <citation type="journal article" date="2019" name="Int. J. Syst. Evol. Microbiol.">
        <title>The Global Catalogue of Microorganisms (GCM) 10K type strain sequencing project: providing services to taxonomists for standard genome sequencing and annotation.</title>
        <authorList>
            <consortium name="The Broad Institute Genomics Platform"/>
            <consortium name="The Broad Institute Genome Sequencing Center for Infectious Disease"/>
            <person name="Wu L."/>
            <person name="Ma J."/>
        </authorList>
    </citation>
    <scope>NUCLEOTIDE SEQUENCE [LARGE SCALE GENOMIC DNA]</scope>
    <source>
        <strain evidence="3 4">JCM 15933</strain>
    </source>
</reference>
<evidence type="ECO:0000259" key="2">
    <source>
        <dbReference type="Pfam" id="PF12706"/>
    </source>
</evidence>
<sequence length="262" mass="28120">MLARWLGQAGFVLTAGVAQLAVDPYLSDSLAEKYAGRLFPHTRMRPAPLAPRQLPPLVAVVCTHAHTDHMDPATLTPLMADQPRLRLVCPRAVIGEALRRSGADASRLDPLRAGEQTGYGPFAISAVPSAHEERELDEHGDDRFLGYVIDAAGTRVYHSGDCAPWDGLAEWLGSMAVDVALLPVNGRDAHRRDNGVPGNFTFEEAVRLCAAAGIGTLVPHHWGMFAFNSADPAGFDFGLAGRLGVTVQLPVHGATIILRGRR</sequence>
<dbReference type="RefSeq" id="WP_344505702.1">
    <property type="nucleotide sequence ID" value="NZ_BAAAQD010000012.1"/>
</dbReference>
<evidence type="ECO:0000313" key="3">
    <source>
        <dbReference type="EMBL" id="GAA1532672.1"/>
    </source>
</evidence>
<dbReference type="PANTHER" id="PTHR43546">
    <property type="entry name" value="UPF0173 METAL-DEPENDENT HYDROLASE MJ1163-RELATED"/>
    <property type="match status" value="1"/>
</dbReference>
<proteinExistence type="predicted"/>
<dbReference type="PANTHER" id="PTHR43546:SF9">
    <property type="entry name" value="L-ASCORBATE-6-PHOSPHATE LACTONASE ULAG-RELATED"/>
    <property type="match status" value="1"/>
</dbReference>
<dbReference type="EMBL" id="BAAAQD010000012">
    <property type="protein sequence ID" value="GAA1532672.1"/>
    <property type="molecule type" value="Genomic_DNA"/>
</dbReference>
<accession>A0ABN2B2M1</accession>
<dbReference type="Proteomes" id="UP001501470">
    <property type="component" value="Unassembled WGS sequence"/>
</dbReference>
<keyword evidence="1" id="KW-0378">Hydrolase</keyword>
<dbReference type="InterPro" id="IPR001279">
    <property type="entry name" value="Metallo-B-lactamas"/>
</dbReference>